<protein>
    <submittedName>
        <fullName evidence="2">Uncharacterized protein</fullName>
    </submittedName>
</protein>
<sequence>MANHLCGAGESMSMAPSWYSRVPTIQDRTTAILPLARFSFSARTATTQPSHIESSQHRFVQPASIDEGCTNDGVRLRLSDDDQPAGAGAGSAGFRLQGRGAGQRLFQRDDDPGPVHGLHLQQGVGAGDLLLLGAGWSRADRPPLPLHGPGRHRHVLRHRHQPDQGTGAPRRLQGQGAAAQPVHRRPCGTCTDASRRTSSGSGGRSRHSCRCPFSKWSLKLHKLKECSELTASHLRIAVCLLISGDTTSLAMSPCRN</sequence>
<dbReference type="AlphaFoldDB" id="A0A804Q5R1"/>
<reference evidence="2" key="2">
    <citation type="submission" date="2019-07" db="EMBL/GenBank/DDBJ databases">
        <authorList>
            <person name="Seetharam A."/>
            <person name="Woodhouse M."/>
            <person name="Cannon E."/>
        </authorList>
    </citation>
    <scope>NUCLEOTIDE SEQUENCE [LARGE SCALE GENOMIC DNA]</scope>
    <source>
        <strain evidence="2">cv. B73</strain>
    </source>
</reference>
<dbReference type="Gramene" id="Zm00001eb301090_T004">
    <property type="protein sequence ID" value="Zm00001eb301090_P004"/>
    <property type="gene ID" value="Zm00001eb301090"/>
</dbReference>
<organism evidence="2 3">
    <name type="scientific">Zea mays</name>
    <name type="common">Maize</name>
    <dbReference type="NCBI Taxonomy" id="4577"/>
    <lineage>
        <taxon>Eukaryota</taxon>
        <taxon>Viridiplantae</taxon>
        <taxon>Streptophyta</taxon>
        <taxon>Embryophyta</taxon>
        <taxon>Tracheophyta</taxon>
        <taxon>Spermatophyta</taxon>
        <taxon>Magnoliopsida</taxon>
        <taxon>Liliopsida</taxon>
        <taxon>Poales</taxon>
        <taxon>Poaceae</taxon>
        <taxon>PACMAD clade</taxon>
        <taxon>Panicoideae</taxon>
        <taxon>Andropogonodae</taxon>
        <taxon>Andropogoneae</taxon>
        <taxon>Tripsacinae</taxon>
        <taxon>Zea</taxon>
    </lineage>
</organism>
<evidence type="ECO:0000313" key="2">
    <source>
        <dbReference type="EnsemblPlants" id="Zm00001eb301090_P001"/>
    </source>
</evidence>
<dbReference type="Proteomes" id="UP000007305">
    <property type="component" value="Chromosome 7"/>
</dbReference>
<keyword evidence="3" id="KW-1185">Reference proteome</keyword>
<evidence type="ECO:0000256" key="1">
    <source>
        <dbReference type="SAM" id="MobiDB-lite"/>
    </source>
</evidence>
<proteinExistence type="predicted"/>
<reference evidence="3" key="1">
    <citation type="submission" date="2015-12" db="EMBL/GenBank/DDBJ databases">
        <title>Update maize B73 reference genome by single molecule sequencing technologies.</title>
        <authorList>
            <consortium name="Maize Genome Sequencing Project"/>
            <person name="Ware D."/>
        </authorList>
    </citation>
    <scope>NUCLEOTIDE SEQUENCE [LARGE SCALE GENOMIC DNA]</scope>
    <source>
        <strain evidence="3">cv. B73</strain>
    </source>
</reference>
<feature type="compositionally biased region" description="Basic residues" evidence="1">
    <location>
        <begin position="149"/>
        <end position="160"/>
    </location>
</feature>
<dbReference type="EnsemblPlants" id="Zm00001eb301090_T002">
    <property type="protein sequence ID" value="Zm00001eb301090_P002"/>
    <property type="gene ID" value="Zm00001eb301090"/>
</dbReference>
<reference evidence="2" key="3">
    <citation type="submission" date="2021-05" db="UniProtKB">
        <authorList>
            <consortium name="EnsemblPlants"/>
        </authorList>
    </citation>
    <scope>IDENTIFICATION</scope>
    <source>
        <strain evidence="2">cv. B73</strain>
    </source>
</reference>
<accession>A0A804Q5R1</accession>
<feature type="region of interest" description="Disordered" evidence="1">
    <location>
        <begin position="141"/>
        <end position="209"/>
    </location>
</feature>
<dbReference type="EnsemblPlants" id="Zm00001eb301090_T004">
    <property type="protein sequence ID" value="Zm00001eb301090_P004"/>
    <property type="gene ID" value="Zm00001eb301090"/>
</dbReference>
<evidence type="ECO:0000313" key="3">
    <source>
        <dbReference type="Proteomes" id="UP000007305"/>
    </source>
</evidence>
<dbReference type="Gramene" id="Zm00001eb301090_T002">
    <property type="protein sequence ID" value="Zm00001eb301090_P002"/>
    <property type="gene ID" value="Zm00001eb301090"/>
</dbReference>
<name>A0A804Q5R1_MAIZE</name>
<dbReference type="Gramene" id="Zm00001eb301090_T001">
    <property type="protein sequence ID" value="Zm00001eb301090_P001"/>
    <property type="gene ID" value="Zm00001eb301090"/>
</dbReference>
<dbReference type="EnsemblPlants" id="Zm00001eb301090_T001">
    <property type="protein sequence ID" value="Zm00001eb301090_P001"/>
    <property type="gene ID" value="Zm00001eb301090"/>
</dbReference>